<protein>
    <submittedName>
        <fullName evidence="2">Nickel-containing superoxide dismutase</fullName>
    </submittedName>
</protein>
<organism evidence="2 3">
    <name type="scientific">Saltatorellus ferox</name>
    <dbReference type="NCBI Taxonomy" id="2528018"/>
    <lineage>
        <taxon>Bacteria</taxon>
        <taxon>Pseudomonadati</taxon>
        <taxon>Planctomycetota</taxon>
        <taxon>Planctomycetia</taxon>
        <taxon>Planctomycetia incertae sedis</taxon>
        <taxon>Saltatorellus</taxon>
    </lineage>
</organism>
<dbReference type="Gene3D" id="1.20.120.400">
    <property type="entry name" value="Nickel-containing superoxide dismutase"/>
    <property type="match status" value="1"/>
</dbReference>
<dbReference type="Pfam" id="PF09055">
    <property type="entry name" value="Sod_Ni"/>
    <property type="match status" value="1"/>
</dbReference>
<name>A0A518EWY3_9BACT</name>
<keyword evidence="1" id="KW-0732">Signal</keyword>
<accession>A0A518EWY3</accession>
<dbReference type="InterPro" id="IPR036502">
    <property type="entry name" value="NiSOD_sf"/>
</dbReference>
<proteinExistence type="predicted"/>
<dbReference type="RefSeq" id="WP_145201565.1">
    <property type="nucleotide sequence ID" value="NZ_CP036434.1"/>
</dbReference>
<dbReference type="EMBL" id="CP036434">
    <property type="protein sequence ID" value="QDV08604.1"/>
    <property type="molecule type" value="Genomic_DNA"/>
</dbReference>
<dbReference type="SUPFAM" id="SSF109770">
    <property type="entry name" value="Nickel-containing superoxide dismutase, NiSOD"/>
    <property type="match status" value="1"/>
</dbReference>
<reference evidence="2 3" key="1">
    <citation type="submission" date="2019-02" db="EMBL/GenBank/DDBJ databases">
        <title>Deep-cultivation of Planctomycetes and their phenomic and genomic characterization uncovers novel biology.</title>
        <authorList>
            <person name="Wiegand S."/>
            <person name="Jogler M."/>
            <person name="Boedeker C."/>
            <person name="Pinto D."/>
            <person name="Vollmers J."/>
            <person name="Rivas-Marin E."/>
            <person name="Kohn T."/>
            <person name="Peeters S.H."/>
            <person name="Heuer A."/>
            <person name="Rast P."/>
            <person name="Oberbeckmann S."/>
            <person name="Bunk B."/>
            <person name="Jeske O."/>
            <person name="Meyerdierks A."/>
            <person name="Storesund J.E."/>
            <person name="Kallscheuer N."/>
            <person name="Luecker S."/>
            <person name="Lage O.M."/>
            <person name="Pohl T."/>
            <person name="Merkel B.J."/>
            <person name="Hornburger P."/>
            <person name="Mueller R.-W."/>
            <person name="Bruemmer F."/>
            <person name="Labrenz M."/>
            <person name="Spormann A.M."/>
            <person name="Op den Camp H."/>
            <person name="Overmann J."/>
            <person name="Amann R."/>
            <person name="Jetten M.S.M."/>
            <person name="Mascher T."/>
            <person name="Medema M.H."/>
            <person name="Devos D.P."/>
            <person name="Kaster A.-K."/>
            <person name="Ovreas L."/>
            <person name="Rohde M."/>
            <person name="Galperin M.Y."/>
            <person name="Jogler C."/>
        </authorList>
    </citation>
    <scope>NUCLEOTIDE SEQUENCE [LARGE SCALE GENOMIC DNA]</scope>
    <source>
        <strain evidence="2 3">Poly30</strain>
    </source>
</reference>
<dbReference type="GO" id="GO:0004784">
    <property type="term" value="F:superoxide dismutase activity"/>
    <property type="evidence" value="ECO:0007669"/>
    <property type="project" value="InterPro"/>
</dbReference>
<feature type="signal peptide" evidence="1">
    <location>
        <begin position="1"/>
        <end position="19"/>
    </location>
</feature>
<dbReference type="AlphaFoldDB" id="A0A518EWY3"/>
<dbReference type="InterPro" id="IPR014123">
    <property type="entry name" value="Superoxide_dismutase_Ni-type"/>
</dbReference>
<sequence precursor="true">MLIGITLAAALLVPSPEAAAPTAAGAAAVVSSPAVVHCQVPCGIYGDHLRVQMITEDAATIEKAMKQIAELSAAEKPNWNQLVRWITTKDEHAQKIQDQVSAYWLAQRIKSPAAPQGSEEYAAQNGSYMTQLVMAHRLTTFAMKCKQTTDLANVQGLRDSLKGLEGAYFSKADLEHIHGADHKDADHDHK</sequence>
<evidence type="ECO:0000313" key="2">
    <source>
        <dbReference type="EMBL" id="QDV08604.1"/>
    </source>
</evidence>
<feature type="chain" id="PRO_5022074740" evidence="1">
    <location>
        <begin position="20"/>
        <end position="190"/>
    </location>
</feature>
<keyword evidence="3" id="KW-1185">Reference proteome</keyword>
<evidence type="ECO:0000313" key="3">
    <source>
        <dbReference type="Proteomes" id="UP000320390"/>
    </source>
</evidence>
<dbReference type="OrthoDB" id="9790847at2"/>
<gene>
    <name evidence="2" type="ORF">Poly30_41570</name>
</gene>
<dbReference type="Proteomes" id="UP000320390">
    <property type="component" value="Chromosome"/>
</dbReference>
<dbReference type="GO" id="GO:0016151">
    <property type="term" value="F:nickel cation binding"/>
    <property type="evidence" value="ECO:0007669"/>
    <property type="project" value="InterPro"/>
</dbReference>
<evidence type="ECO:0000256" key="1">
    <source>
        <dbReference type="SAM" id="SignalP"/>
    </source>
</evidence>